<reference evidence="1 2" key="1">
    <citation type="submission" date="2024-08" db="EMBL/GenBank/DDBJ databases">
        <title>Insights into the chromosomal genome structure of Flemingia macrophylla.</title>
        <authorList>
            <person name="Ding Y."/>
            <person name="Zhao Y."/>
            <person name="Bi W."/>
            <person name="Wu M."/>
            <person name="Zhao G."/>
            <person name="Gong Y."/>
            <person name="Li W."/>
            <person name="Zhang P."/>
        </authorList>
    </citation>
    <scope>NUCLEOTIDE SEQUENCE [LARGE SCALE GENOMIC DNA]</scope>
    <source>
        <strain evidence="1">DYQJB</strain>
        <tissue evidence="1">Leaf</tissue>
    </source>
</reference>
<dbReference type="EMBL" id="JBGMDY010000003">
    <property type="protein sequence ID" value="KAL2340534.1"/>
    <property type="molecule type" value="Genomic_DNA"/>
</dbReference>
<accession>A0ABD1MXH3</accession>
<keyword evidence="2" id="KW-1185">Reference proteome</keyword>
<organism evidence="1 2">
    <name type="scientific">Flemingia macrophylla</name>
    <dbReference type="NCBI Taxonomy" id="520843"/>
    <lineage>
        <taxon>Eukaryota</taxon>
        <taxon>Viridiplantae</taxon>
        <taxon>Streptophyta</taxon>
        <taxon>Embryophyta</taxon>
        <taxon>Tracheophyta</taxon>
        <taxon>Spermatophyta</taxon>
        <taxon>Magnoliopsida</taxon>
        <taxon>eudicotyledons</taxon>
        <taxon>Gunneridae</taxon>
        <taxon>Pentapetalae</taxon>
        <taxon>rosids</taxon>
        <taxon>fabids</taxon>
        <taxon>Fabales</taxon>
        <taxon>Fabaceae</taxon>
        <taxon>Papilionoideae</taxon>
        <taxon>50 kb inversion clade</taxon>
        <taxon>NPAAA clade</taxon>
        <taxon>indigoferoid/millettioid clade</taxon>
        <taxon>Phaseoleae</taxon>
        <taxon>Flemingia</taxon>
    </lineage>
</organism>
<evidence type="ECO:0000313" key="1">
    <source>
        <dbReference type="EMBL" id="KAL2340534.1"/>
    </source>
</evidence>
<gene>
    <name evidence="1" type="ORF">Fmac_008474</name>
</gene>
<protein>
    <submittedName>
        <fullName evidence="1">Uncharacterized protein</fullName>
    </submittedName>
</protein>
<name>A0ABD1MXH3_9FABA</name>
<dbReference type="AlphaFoldDB" id="A0ABD1MXH3"/>
<dbReference type="Proteomes" id="UP001603857">
    <property type="component" value="Unassembled WGS sequence"/>
</dbReference>
<evidence type="ECO:0000313" key="2">
    <source>
        <dbReference type="Proteomes" id="UP001603857"/>
    </source>
</evidence>
<comment type="caution">
    <text evidence="1">The sequence shown here is derived from an EMBL/GenBank/DDBJ whole genome shotgun (WGS) entry which is preliminary data.</text>
</comment>
<proteinExistence type="predicted"/>
<sequence>MNGAYRSTTLDDFNVQCGFISSEDIYTEEYQMAYLAKLDYLSVEDMLSFQPSFCCPNPLNLKPPPLIPLATNDLHSRNPTIVPISSAVTPLKKTSPSTRELSLPKIDQKDGLLTAKEYPTLGAGLAISVALLAMREVVLLAIHATPLLLCLGTIESLARVSLYQQFVYTNCSSSLYQPFFCYLRFSSL</sequence>